<evidence type="ECO:0000313" key="1">
    <source>
        <dbReference type="EMBL" id="GAG78323.1"/>
    </source>
</evidence>
<feature type="non-terminal residue" evidence="1">
    <location>
        <position position="63"/>
    </location>
</feature>
<gene>
    <name evidence="1" type="ORF">S01H4_35385</name>
</gene>
<sequence length="63" mass="6743">MLNNLDLAPTPPQIWLRSVGRIGGKLPVGGGQEIRVLLDSLAICRHMVQLDAQGVPVRAKDTG</sequence>
<comment type="caution">
    <text evidence="1">The sequence shown here is derived from an EMBL/GenBank/DDBJ whole genome shotgun (WGS) entry which is preliminary data.</text>
</comment>
<accession>X1B225</accession>
<name>X1B225_9ZZZZ</name>
<reference evidence="1" key="1">
    <citation type="journal article" date="2014" name="Front. Microbiol.">
        <title>High frequency of phylogenetically diverse reductive dehalogenase-homologous genes in deep subseafloor sedimentary metagenomes.</title>
        <authorList>
            <person name="Kawai M."/>
            <person name="Futagami T."/>
            <person name="Toyoda A."/>
            <person name="Takaki Y."/>
            <person name="Nishi S."/>
            <person name="Hori S."/>
            <person name="Arai W."/>
            <person name="Tsubouchi T."/>
            <person name="Morono Y."/>
            <person name="Uchiyama I."/>
            <person name="Ito T."/>
            <person name="Fujiyama A."/>
            <person name="Inagaki F."/>
            <person name="Takami H."/>
        </authorList>
    </citation>
    <scope>NUCLEOTIDE SEQUENCE</scope>
    <source>
        <strain evidence="1">Expedition CK06-06</strain>
    </source>
</reference>
<proteinExistence type="predicted"/>
<dbReference type="EMBL" id="BART01018812">
    <property type="protein sequence ID" value="GAG78323.1"/>
    <property type="molecule type" value="Genomic_DNA"/>
</dbReference>
<protein>
    <submittedName>
        <fullName evidence="1">Uncharacterized protein</fullName>
    </submittedName>
</protein>
<dbReference type="AlphaFoldDB" id="X1B225"/>
<organism evidence="1">
    <name type="scientific">marine sediment metagenome</name>
    <dbReference type="NCBI Taxonomy" id="412755"/>
    <lineage>
        <taxon>unclassified sequences</taxon>
        <taxon>metagenomes</taxon>
        <taxon>ecological metagenomes</taxon>
    </lineage>
</organism>